<keyword evidence="2" id="KW-1185">Reference proteome</keyword>
<name>A0AAN7Z2G1_9PEZI</name>
<gene>
    <name evidence="1" type="ORF">RRF57_002407</name>
</gene>
<protein>
    <submittedName>
        <fullName evidence="1">Uncharacterized protein</fullName>
    </submittedName>
</protein>
<dbReference type="AlphaFoldDB" id="A0AAN7Z2G1"/>
<proteinExistence type="predicted"/>
<organism evidence="1 2">
    <name type="scientific">Xylaria bambusicola</name>
    <dbReference type="NCBI Taxonomy" id="326684"/>
    <lineage>
        <taxon>Eukaryota</taxon>
        <taxon>Fungi</taxon>
        <taxon>Dikarya</taxon>
        <taxon>Ascomycota</taxon>
        <taxon>Pezizomycotina</taxon>
        <taxon>Sordariomycetes</taxon>
        <taxon>Xylariomycetidae</taxon>
        <taxon>Xylariales</taxon>
        <taxon>Xylariaceae</taxon>
        <taxon>Xylaria</taxon>
    </lineage>
</organism>
<evidence type="ECO:0000313" key="1">
    <source>
        <dbReference type="EMBL" id="KAK5626692.1"/>
    </source>
</evidence>
<comment type="caution">
    <text evidence="1">The sequence shown here is derived from an EMBL/GenBank/DDBJ whole genome shotgun (WGS) entry which is preliminary data.</text>
</comment>
<dbReference type="Proteomes" id="UP001305414">
    <property type="component" value="Unassembled WGS sequence"/>
</dbReference>
<evidence type="ECO:0000313" key="2">
    <source>
        <dbReference type="Proteomes" id="UP001305414"/>
    </source>
</evidence>
<dbReference type="EMBL" id="JAWHQM010000004">
    <property type="protein sequence ID" value="KAK5626692.1"/>
    <property type="molecule type" value="Genomic_DNA"/>
</dbReference>
<sequence length="387" mass="43826">MMKSIYVVPLGHSFSNTILHGTVFFQVFTMAFKASSCIALLAALSGVAQAQDLCPPLNDIGHAESQQWVFNNLNWTLTQIYSGVGWPPAENDFDESRVSFAVQSDFNGAPVQCTAQGKEFSEEYTRQLAGKTPIYNWYDCEGDSADVKTEFKMVWWNSHAVDIRQTWTCPKTGRPMRATGQIMLQYLVCEFDDRSARTHCALRSGYEPSFAATIVEVLPAPTRQCATASEATPDWTVKDFVWQYWNTTYPLLPRTVYSNMTFRLVNEALDYSPRMICTEPNLHGPQGGVYMTPYTCSVFEANEEDVPVTKFDWVNEGTQLLRINQTWFCDNDASKETRFRSIGERDLKPILQCETISFNTTQYGLNTVEHLTTCVTDSDFEIKGTLQ</sequence>
<reference evidence="1 2" key="1">
    <citation type="submission" date="2023-10" db="EMBL/GenBank/DDBJ databases">
        <title>Draft genome sequence of Xylaria bambusicola isolate GMP-LS, the root and basal stem rot pathogen of sugarcane in Indonesia.</title>
        <authorList>
            <person name="Selvaraj P."/>
            <person name="Muralishankar V."/>
            <person name="Muruganantham S."/>
            <person name="Sp S."/>
            <person name="Haryani S."/>
            <person name="Lau K.J.X."/>
            <person name="Naqvi N.I."/>
        </authorList>
    </citation>
    <scope>NUCLEOTIDE SEQUENCE [LARGE SCALE GENOMIC DNA]</scope>
    <source>
        <strain evidence="1">GMP-LS</strain>
    </source>
</reference>
<accession>A0AAN7Z2G1</accession>